<evidence type="ECO:0000256" key="1">
    <source>
        <dbReference type="SAM" id="MobiDB-lite"/>
    </source>
</evidence>
<evidence type="ECO:0000313" key="3">
    <source>
        <dbReference type="Proteomes" id="UP001465976"/>
    </source>
</evidence>
<reference evidence="2 3" key="1">
    <citation type="submission" date="2024-02" db="EMBL/GenBank/DDBJ databases">
        <title>A draft genome for the cacao thread blight pathogen Marasmius crinis-equi.</title>
        <authorList>
            <person name="Cohen S.P."/>
            <person name="Baruah I.K."/>
            <person name="Amoako-Attah I."/>
            <person name="Bukari Y."/>
            <person name="Meinhardt L.W."/>
            <person name="Bailey B.A."/>
        </authorList>
    </citation>
    <scope>NUCLEOTIDE SEQUENCE [LARGE SCALE GENOMIC DNA]</scope>
    <source>
        <strain evidence="2 3">GH-76</strain>
    </source>
</reference>
<name>A0ABR3EQW9_9AGAR</name>
<sequence length="232" mass="27572">MPRPRKYTTAEENQQAIRERSRKYYEKNAEAIRERKRRLRALNKRGESPTGELVPSLQADKDINFSAWMFPENPDAEINELDAIVEWNEWDPLLCLQRVNMLIEHEFRRAGSSGYSYMKTLYRTFSRYLTSGGCFTSTDNPVMISQMRFAYFQKLAQLQEYRTGEWYGCSSDEYVTAKRLSERLIFIVSCMDDFVLSASRGRLEREYKGKRFLFQAGWMYHYLVYTPNVERN</sequence>
<keyword evidence="3" id="KW-1185">Reference proteome</keyword>
<organism evidence="2 3">
    <name type="scientific">Marasmius crinis-equi</name>
    <dbReference type="NCBI Taxonomy" id="585013"/>
    <lineage>
        <taxon>Eukaryota</taxon>
        <taxon>Fungi</taxon>
        <taxon>Dikarya</taxon>
        <taxon>Basidiomycota</taxon>
        <taxon>Agaricomycotina</taxon>
        <taxon>Agaricomycetes</taxon>
        <taxon>Agaricomycetidae</taxon>
        <taxon>Agaricales</taxon>
        <taxon>Marasmiineae</taxon>
        <taxon>Marasmiaceae</taxon>
        <taxon>Marasmius</taxon>
    </lineage>
</organism>
<feature type="region of interest" description="Disordered" evidence="1">
    <location>
        <begin position="1"/>
        <end position="20"/>
    </location>
</feature>
<comment type="caution">
    <text evidence="2">The sequence shown here is derived from an EMBL/GenBank/DDBJ whole genome shotgun (WGS) entry which is preliminary data.</text>
</comment>
<dbReference type="Proteomes" id="UP001465976">
    <property type="component" value="Unassembled WGS sequence"/>
</dbReference>
<accession>A0ABR3EQW9</accession>
<protein>
    <submittedName>
        <fullName evidence="2">Uncharacterized protein</fullName>
    </submittedName>
</protein>
<evidence type="ECO:0000313" key="2">
    <source>
        <dbReference type="EMBL" id="KAL0565289.1"/>
    </source>
</evidence>
<proteinExistence type="predicted"/>
<gene>
    <name evidence="2" type="ORF">V5O48_016733</name>
</gene>
<dbReference type="EMBL" id="JBAHYK010002335">
    <property type="protein sequence ID" value="KAL0565289.1"/>
    <property type="molecule type" value="Genomic_DNA"/>
</dbReference>